<dbReference type="SUPFAM" id="SSF53756">
    <property type="entry name" value="UDP-Glycosyltransferase/glycogen phosphorylase"/>
    <property type="match status" value="1"/>
</dbReference>
<sequence>MTETELQDVATRWQAAMRAGDFEAAWRQTDRIEGPRREQQHAPGFVRGPQHLVWDGTPPAGRSVLVRCLHGLGDTLQFMRFVPTVAAQARELHFLVQPMLLALLQGAPGLGKVSNAWTDHPPAHEVEIEVMELPYALRSTAATLPPPYPHLPPRVRERQVFVLPVEAGQRRVALFWSASRWDPSRSLPFDALAPLLALPGFRFYDLQQDLHRNADVLAAPLVPVWRHTESILAAASALLEMDLVIAVDGMPAHLAATLGRPTWLLLKHEADWRWGEGRSDSPWYPGLRIFRQPRPGDWEGLVDEVMDAATRLPPLH</sequence>
<evidence type="ECO:0000256" key="1">
    <source>
        <dbReference type="SAM" id="MobiDB-lite"/>
    </source>
</evidence>
<evidence type="ECO:0000313" key="3">
    <source>
        <dbReference type="Proteomes" id="UP000297564"/>
    </source>
</evidence>
<feature type="region of interest" description="Disordered" evidence="1">
    <location>
        <begin position="33"/>
        <end position="52"/>
    </location>
</feature>
<evidence type="ECO:0000313" key="2">
    <source>
        <dbReference type="EMBL" id="TFZ04343.1"/>
    </source>
</evidence>
<dbReference type="GO" id="GO:0016740">
    <property type="term" value="F:transferase activity"/>
    <property type="evidence" value="ECO:0007669"/>
    <property type="project" value="UniProtKB-KW"/>
</dbReference>
<dbReference type="Proteomes" id="UP000297564">
    <property type="component" value="Unassembled WGS sequence"/>
</dbReference>
<reference evidence="2 3" key="1">
    <citation type="submission" date="2019-03" db="EMBL/GenBank/DDBJ databases">
        <title>Ramlibacter rhizophilus CCTCC AB2015357, whole genome shotgun sequence.</title>
        <authorList>
            <person name="Zhang X."/>
            <person name="Feng G."/>
            <person name="Zhu H."/>
        </authorList>
    </citation>
    <scope>NUCLEOTIDE SEQUENCE [LARGE SCALE GENOMIC DNA]</scope>
    <source>
        <strain evidence="2 3">CCTCC AB2015357</strain>
    </source>
</reference>
<comment type="caution">
    <text evidence="2">The sequence shown here is derived from an EMBL/GenBank/DDBJ whole genome shotgun (WGS) entry which is preliminary data.</text>
</comment>
<dbReference type="Gene3D" id="3.40.50.2000">
    <property type="entry name" value="Glycogen Phosphorylase B"/>
    <property type="match status" value="1"/>
</dbReference>
<accession>A0A4Z0BYL5</accession>
<name>A0A4Z0BYL5_9BURK</name>
<gene>
    <name evidence="2" type="ORF">EZ242_00865</name>
</gene>
<dbReference type="RefSeq" id="WP_135283225.1">
    <property type="nucleotide sequence ID" value="NZ_SMLL01000001.1"/>
</dbReference>
<dbReference type="EMBL" id="SMLL01000001">
    <property type="protein sequence ID" value="TFZ04343.1"/>
    <property type="molecule type" value="Genomic_DNA"/>
</dbReference>
<organism evidence="2 3">
    <name type="scientific">Ramlibacter rhizophilus</name>
    <dbReference type="NCBI Taxonomy" id="1781167"/>
    <lineage>
        <taxon>Bacteria</taxon>
        <taxon>Pseudomonadati</taxon>
        <taxon>Pseudomonadota</taxon>
        <taxon>Betaproteobacteria</taxon>
        <taxon>Burkholderiales</taxon>
        <taxon>Comamonadaceae</taxon>
        <taxon>Ramlibacter</taxon>
    </lineage>
</organism>
<proteinExistence type="predicted"/>
<dbReference type="AlphaFoldDB" id="A0A4Z0BYL5"/>
<keyword evidence="2" id="KW-0808">Transferase</keyword>
<keyword evidence="3" id="KW-1185">Reference proteome</keyword>
<dbReference type="OrthoDB" id="9809392at2"/>
<protein>
    <submittedName>
        <fullName evidence="2">ADP-heptose--LPS heptosyltransferase</fullName>
    </submittedName>
</protein>